<dbReference type="SUPFAM" id="SSF53448">
    <property type="entry name" value="Nucleotide-diphospho-sugar transferases"/>
    <property type="match status" value="1"/>
</dbReference>
<dbReference type="InterPro" id="IPR029044">
    <property type="entry name" value="Nucleotide-diphossugar_trans"/>
</dbReference>
<name>A0A7Z0BRS3_9GAMM</name>
<evidence type="ECO:0000259" key="1">
    <source>
        <dbReference type="Pfam" id="PF00535"/>
    </source>
</evidence>
<keyword evidence="2" id="KW-0808">Transferase</keyword>
<dbReference type="RefSeq" id="WP_373565124.1">
    <property type="nucleotide sequence ID" value="NZ_JACBYV010000001.1"/>
</dbReference>
<organism evidence="2 3">
    <name type="scientific">Phytopseudomonas flavescens</name>
    <dbReference type="NCBI Taxonomy" id="29435"/>
    <lineage>
        <taxon>Bacteria</taxon>
        <taxon>Pseudomonadati</taxon>
        <taxon>Pseudomonadota</taxon>
        <taxon>Gammaproteobacteria</taxon>
        <taxon>Pseudomonadales</taxon>
        <taxon>Pseudomonadaceae</taxon>
        <taxon>Phytopseudomonas</taxon>
    </lineage>
</organism>
<dbReference type="PANTHER" id="PTHR43685:SF2">
    <property type="entry name" value="GLYCOSYLTRANSFERASE 2-LIKE DOMAIN-CONTAINING PROTEIN"/>
    <property type="match status" value="1"/>
</dbReference>
<dbReference type="Proteomes" id="UP000578688">
    <property type="component" value="Unassembled WGS sequence"/>
</dbReference>
<feature type="domain" description="Glycosyltransferase 2-like" evidence="1">
    <location>
        <begin position="27"/>
        <end position="192"/>
    </location>
</feature>
<accession>A0A7Z0BRS3</accession>
<reference evidence="2 3" key="1">
    <citation type="submission" date="2020-07" db="EMBL/GenBank/DDBJ databases">
        <title>Genomic analyses of the natural microbiome of Caenorhabditis elegans.</title>
        <authorList>
            <person name="Samuel B."/>
        </authorList>
    </citation>
    <scope>NUCLEOTIDE SEQUENCE [LARGE SCALE GENOMIC DNA]</scope>
    <source>
        <strain evidence="2 3">BIGb0408</strain>
    </source>
</reference>
<comment type="caution">
    <text evidence="2">The sequence shown here is derived from an EMBL/GenBank/DDBJ whole genome shotgun (WGS) entry which is preliminary data.</text>
</comment>
<dbReference type="PANTHER" id="PTHR43685">
    <property type="entry name" value="GLYCOSYLTRANSFERASE"/>
    <property type="match status" value="1"/>
</dbReference>
<dbReference type="InterPro" id="IPR050834">
    <property type="entry name" value="Glycosyltransf_2"/>
</dbReference>
<gene>
    <name evidence="2" type="ORF">FHR27_003824</name>
</gene>
<dbReference type="Gene3D" id="3.90.550.10">
    <property type="entry name" value="Spore Coat Polysaccharide Biosynthesis Protein SpsA, Chain A"/>
    <property type="match status" value="1"/>
</dbReference>
<keyword evidence="3" id="KW-1185">Reference proteome</keyword>
<dbReference type="Pfam" id="PF00535">
    <property type="entry name" value="Glycos_transf_2"/>
    <property type="match status" value="1"/>
</dbReference>
<dbReference type="CDD" id="cd00761">
    <property type="entry name" value="Glyco_tranf_GTA_type"/>
    <property type="match status" value="1"/>
</dbReference>
<evidence type="ECO:0000313" key="3">
    <source>
        <dbReference type="Proteomes" id="UP000578688"/>
    </source>
</evidence>
<dbReference type="InterPro" id="IPR001173">
    <property type="entry name" value="Glyco_trans_2-like"/>
</dbReference>
<keyword evidence="2" id="KW-0328">Glycosyltransferase</keyword>
<dbReference type="GO" id="GO:0016757">
    <property type="term" value="F:glycosyltransferase activity"/>
    <property type="evidence" value="ECO:0007669"/>
    <property type="project" value="UniProtKB-KW"/>
</dbReference>
<dbReference type="EC" id="2.4.1.-" evidence="2"/>
<evidence type="ECO:0000313" key="2">
    <source>
        <dbReference type="EMBL" id="NYH75214.1"/>
    </source>
</evidence>
<proteinExistence type="predicted"/>
<protein>
    <submittedName>
        <fullName evidence="2">Alpha-1,6-rhamnosyltransferase</fullName>
        <ecNumber evidence="2">2.4.1.-</ecNumber>
    </submittedName>
</protein>
<sequence length="315" mass="35445">MFLQRALCVACVSVVSETVRSIRPLVSVIVPCYNYGAYVGDALRSILQQDYEAIELIVVDDGSTDDSALRIEEALQDWRRYPNIRRAEFVRQHNQGVSAALNKGLELACGEFVATFDADDVMVPGRLALQADYLIAHPEVGCLGGRALRIDQQGQALPKKDKARQVRRYDFAQALAAALVVGGNLVMYRRDAMIAAGGYDPALRVQDFQMTLKTAHSGYLIDVLPAAVTLYRKHGNGLSGNYLAEYRYGMQLLDLYREHPAYESGKARLLTKILGPAVTHDKRFAWSLFAEIPLRQWDRQLLKRFRHLLFKRQRG</sequence>
<dbReference type="AlphaFoldDB" id="A0A7Z0BRS3"/>
<dbReference type="EMBL" id="JACBYV010000001">
    <property type="protein sequence ID" value="NYH75214.1"/>
    <property type="molecule type" value="Genomic_DNA"/>
</dbReference>